<evidence type="ECO:0000256" key="3">
    <source>
        <dbReference type="ARBA" id="ARBA00022692"/>
    </source>
</evidence>
<dbReference type="PANTHER" id="PTHR21320">
    <property type="entry name" value="CYTOCHROME C OXIDASE ASSEMBLY PROTEIN COX11-RELATED"/>
    <property type="match status" value="1"/>
</dbReference>
<evidence type="ECO:0000256" key="1">
    <source>
        <dbReference type="ARBA" id="ARBA00004007"/>
    </source>
</evidence>
<keyword evidence="7" id="KW-0732">Signal</keyword>
<accession>A7U4Z4</accession>
<dbReference type="VEuPathDB" id="FungiDB:PADG_07058"/>
<dbReference type="NCBIfam" id="NF003465">
    <property type="entry name" value="PRK05089.1"/>
    <property type="match status" value="1"/>
</dbReference>
<dbReference type="VEuPathDB" id="FungiDB:PABG_05210"/>
<feature type="chain" id="PRO_5002714183" evidence="7">
    <location>
        <begin position="23"/>
        <end position="253"/>
    </location>
</feature>
<comment type="subcellular location">
    <subcellularLocation>
        <location evidence="2">Mitochondrion inner membrane</location>
        <topology evidence="2">Single-pass membrane protein</topology>
        <orientation evidence="2">Intermembrane side</orientation>
    </subcellularLocation>
</comment>
<evidence type="ECO:0000256" key="4">
    <source>
        <dbReference type="ARBA" id="ARBA00022989"/>
    </source>
</evidence>
<dbReference type="PANTHER" id="PTHR21320:SF3">
    <property type="entry name" value="CYTOCHROME C OXIDASE ASSEMBLY PROTEIN COX11, MITOCHONDRIAL-RELATED"/>
    <property type="match status" value="1"/>
</dbReference>
<evidence type="ECO:0000313" key="8">
    <source>
        <dbReference type="EMBL" id="ABU46289.1"/>
    </source>
</evidence>
<organism evidence="8">
    <name type="scientific">Paracoccidioides brasiliensis</name>
    <dbReference type="NCBI Taxonomy" id="121759"/>
    <lineage>
        <taxon>Eukaryota</taxon>
        <taxon>Fungi</taxon>
        <taxon>Dikarya</taxon>
        <taxon>Ascomycota</taxon>
        <taxon>Pezizomycotina</taxon>
        <taxon>Eurotiomycetes</taxon>
        <taxon>Eurotiomycetidae</taxon>
        <taxon>Onygenales</taxon>
        <taxon>Ajellomycetaceae</taxon>
        <taxon>Paracoccidioides</taxon>
    </lineage>
</organism>
<dbReference type="EMBL" id="EF679210">
    <property type="protein sequence ID" value="ABU46289.1"/>
    <property type="molecule type" value="mRNA"/>
</dbReference>
<proteinExistence type="evidence at transcript level"/>
<dbReference type="AlphaFoldDB" id="A7U4Z4"/>
<keyword evidence="4 6" id="KW-1133">Transmembrane helix</keyword>
<dbReference type="Gene3D" id="2.60.370.10">
    <property type="entry name" value="Ctag/Cox11"/>
    <property type="match status" value="1"/>
</dbReference>
<gene>
    <name evidence="8" type="primary">COX11</name>
</gene>
<keyword evidence="5 6" id="KW-0472">Membrane</keyword>
<dbReference type="HAMAP" id="MF_00155">
    <property type="entry name" value="CtaG"/>
    <property type="match status" value="1"/>
</dbReference>
<sequence length="253" mass="28380">MLPQIAPFWSRRLIGLLPFSTASFVCKQQRYAPQRAFSAPATRQPETLSPAMQSKMSHERNQSALYYAMSVIIGTIALAYGSVPMYKMICQQTGWNGQPIQTLRTEKDPASRLKPVTSSRRLRITFNGSVSDVLPWKFTPQRREVRVLPGETALAFYTATNKGPNDIIGVATYSVTPAQVSPYFSKIQCFCFEEQRLSAGESVDMPVFFFIDPDFLNDPAMRSIDTITLSYTFFKARYDSNGVLKPEPGMATP</sequence>
<evidence type="ECO:0000256" key="6">
    <source>
        <dbReference type="SAM" id="Phobius"/>
    </source>
</evidence>
<dbReference type="GO" id="GO:0005759">
    <property type="term" value="C:mitochondrial matrix"/>
    <property type="evidence" value="ECO:0007669"/>
    <property type="project" value="UniProtKB-ARBA"/>
</dbReference>
<protein>
    <submittedName>
        <fullName evidence="8">Mitochondrial cytochrome c oxidase assembly factor Cox11p</fullName>
    </submittedName>
</protein>
<dbReference type="GO" id="GO:0005507">
    <property type="term" value="F:copper ion binding"/>
    <property type="evidence" value="ECO:0007669"/>
    <property type="project" value="InterPro"/>
</dbReference>
<feature type="signal peptide" evidence="7">
    <location>
        <begin position="1"/>
        <end position="22"/>
    </location>
</feature>
<evidence type="ECO:0000256" key="2">
    <source>
        <dbReference type="ARBA" id="ARBA00004243"/>
    </source>
</evidence>
<evidence type="ECO:0000256" key="5">
    <source>
        <dbReference type="ARBA" id="ARBA00023136"/>
    </source>
</evidence>
<dbReference type="GO" id="GO:0005743">
    <property type="term" value="C:mitochondrial inner membrane"/>
    <property type="evidence" value="ECO:0007669"/>
    <property type="project" value="UniProtKB-SubCell"/>
</dbReference>
<name>A7U4Z4_PARBR</name>
<dbReference type="FunFam" id="2.60.370.10:FF:000001">
    <property type="entry name" value="COX11 cytochrome c oxidase assembly homolog"/>
    <property type="match status" value="1"/>
</dbReference>
<keyword evidence="3 6" id="KW-0812">Transmembrane</keyword>
<evidence type="ECO:0000256" key="7">
    <source>
        <dbReference type="SAM" id="SignalP"/>
    </source>
</evidence>
<reference evidence="8" key="1">
    <citation type="submission" date="2007-06" db="EMBL/GenBank/DDBJ databases">
        <title>PbCOX11, a cytochrome c oxidase assembly factor from Paracoccidioides brasiliensis.</title>
        <authorList>
            <person name="Bandeira S.C.B."/>
            <person name="Nobrega M.P."/>
        </authorList>
    </citation>
    <scope>NUCLEOTIDE SEQUENCE</scope>
</reference>
<dbReference type="Pfam" id="PF04442">
    <property type="entry name" value="CtaG_Cox11"/>
    <property type="match status" value="1"/>
</dbReference>
<feature type="transmembrane region" description="Helical" evidence="6">
    <location>
        <begin position="64"/>
        <end position="83"/>
    </location>
</feature>
<dbReference type="SUPFAM" id="SSF110111">
    <property type="entry name" value="Ctag/Cox11"/>
    <property type="match status" value="1"/>
</dbReference>
<dbReference type="InterPro" id="IPR007533">
    <property type="entry name" value="Cyt_c_oxidase_assmbl_CtaG"/>
</dbReference>
<comment type="function">
    <text evidence="1">Exerts its effect at some terminal stage of cytochrome c oxidase synthesis, probably by being involved in the insertion of the copper B into subunit I.</text>
</comment>
<dbReference type="InterPro" id="IPR023471">
    <property type="entry name" value="CtaG/Cox11_dom_sf"/>
</dbReference>